<dbReference type="Pfam" id="PF00825">
    <property type="entry name" value="Ribonuclease_P"/>
    <property type="match status" value="1"/>
</dbReference>
<dbReference type="GO" id="GO:0000049">
    <property type="term" value="F:tRNA binding"/>
    <property type="evidence" value="ECO:0007669"/>
    <property type="project" value="UniProtKB-UniRule"/>
</dbReference>
<organism evidence="9 10">
    <name type="scientific">Oscillochloris trichoides DG-6</name>
    <dbReference type="NCBI Taxonomy" id="765420"/>
    <lineage>
        <taxon>Bacteria</taxon>
        <taxon>Bacillati</taxon>
        <taxon>Chloroflexota</taxon>
        <taxon>Chloroflexia</taxon>
        <taxon>Chloroflexales</taxon>
        <taxon>Chloroflexineae</taxon>
        <taxon>Oscillochloridaceae</taxon>
        <taxon>Oscillochloris</taxon>
    </lineage>
</organism>
<keyword evidence="10" id="KW-1185">Reference proteome</keyword>
<dbReference type="Gene3D" id="3.30.230.10">
    <property type="match status" value="1"/>
</dbReference>
<dbReference type="HAMAP" id="MF_00227">
    <property type="entry name" value="RNase_P"/>
    <property type="match status" value="1"/>
</dbReference>
<comment type="caution">
    <text evidence="9">The sequence shown here is derived from an EMBL/GenBank/DDBJ whole genome shotgun (WGS) entry which is preliminary data.</text>
</comment>
<keyword evidence="4 7" id="KW-0255">Endonuclease</keyword>
<dbReference type="PROSITE" id="PS00648">
    <property type="entry name" value="RIBONUCLEASE_P"/>
    <property type="match status" value="1"/>
</dbReference>
<evidence type="ECO:0000256" key="3">
    <source>
        <dbReference type="ARBA" id="ARBA00022722"/>
    </source>
</evidence>
<gene>
    <name evidence="7" type="primary">rnpA</name>
    <name evidence="9" type="ORF">OSCT_0244</name>
</gene>
<dbReference type="EMBL" id="ADVR01000004">
    <property type="protein sequence ID" value="EFO81847.1"/>
    <property type="molecule type" value="Genomic_DNA"/>
</dbReference>
<dbReference type="GO" id="GO:0004526">
    <property type="term" value="F:ribonuclease P activity"/>
    <property type="evidence" value="ECO:0007669"/>
    <property type="project" value="UniProtKB-UniRule"/>
</dbReference>
<comment type="function">
    <text evidence="1 7">RNaseP catalyzes the removal of the 5'-leader sequence from pre-tRNA to produce the mature 5'-terminus. It can also cleave other RNA substrates such as 4.5S RNA. The protein component plays an auxiliary but essential role in vivo by binding to the 5'-leader sequence and broadening the substrate specificity of the ribozyme.</text>
</comment>
<dbReference type="eggNOG" id="COG0594">
    <property type="taxonomic scope" value="Bacteria"/>
</dbReference>
<keyword evidence="6 7" id="KW-0694">RNA-binding</keyword>
<keyword evidence="5 7" id="KW-0378">Hydrolase</keyword>
<dbReference type="SUPFAM" id="SSF54211">
    <property type="entry name" value="Ribosomal protein S5 domain 2-like"/>
    <property type="match status" value="1"/>
</dbReference>
<evidence type="ECO:0000256" key="2">
    <source>
        <dbReference type="ARBA" id="ARBA00022694"/>
    </source>
</evidence>
<dbReference type="PANTHER" id="PTHR33992:SF1">
    <property type="entry name" value="RIBONUCLEASE P PROTEIN COMPONENT"/>
    <property type="match status" value="1"/>
</dbReference>
<accession>E1IA93</accession>
<evidence type="ECO:0000256" key="4">
    <source>
        <dbReference type="ARBA" id="ARBA00022759"/>
    </source>
</evidence>
<dbReference type="InterPro" id="IPR020539">
    <property type="entry name" value="RNase_P_CS"/>
</dbReference>
<evidence type="ECO:0000256" key="7">
    <source>
        <dbReference type="HAMAP-Rule" id="MF_00227"/>
    </source>
</evidence>
<dbReference type="STRING" id="765420.OSCT_0244"/>
<evidence type="ECO:0000256" key="6">
    <source>
        <dbReference type="ARBA" id="ARBA00022884"/>
    </source>
</evidence>
<dbReference type="InterPro" id="IPR020568">
    <property type="entry name" value="Ribosomal_Su5_D2-typ_SF"/>
</dbReference>
<reference evidence="9 10" key="1">
    <citation type="journal article" date="2011" name="J. Bacteriol.">
        <title>Draft genome sequence of the anoxygenic filamentous phototrophic bacterium Oscillochloris trichoides subsp. DG-6.</title>
        <authorList>
            <person name="Kuznetsov B.B."/>
            <person name="Ivanovsky R.N."/>
            <person name="Keppen O.I."/>
            <person name="Sukhacheva M.V."/>
            <person name="Bumazhkin B.K."/>
            <person name="Patutina E.O."/>
            <person name="Beletsky A.V."/>
            <person name="Mardanov A.V."/>
            <person name="Baslerov R.V."/>
            <person name="Panteleeva A.N."/>
            <person name="Kolganova T.V."/>
            <person name="Ravin N.V."/>
            <person name="Skryabin K.G."/>
        </authorList>
    </citation>
    <scope>NUCLEOTIDE SEQUENCE [LARGE SCALE GENOMIC DNA]</scope>
    <source>
        <strain evidence="9 10">DG-6</strain>
    </source>
</reference>
<dbReference type="GO" id="GO:0030677">
    <property type="term" value="C:ribonuclease P complex"/>
    <property type="evidence" value="ECO:0007669"/>
    <property type="project" value="TreeGrafter"/>
</dbReference>
<comment type="catalytic activity">
    <reaction evidence="7">
        <text>Endonucleolytic cleavage of RNA, removing 5'-extranucleotides from tRNA precursor.</text>
        <dbReference type="EC" id="3.1.26.5"/>
    </reaction>
</comment>
<comment type="subunit">
    <text evidence="7">Consists of a catalytic RNA component (M1 or rnpB) and a protein subunit.</text>
</comment>
<evidence type="ECO:0000313" key="9">
    <source>
        <dbReference type="EMBL" id="EFO81847.1"/>
    </source>
</evidence>
<evidence type="ECO:0000256" key="8">
    <source>
        <dbReference type="NCBIfam" id="TIGR00188"/>
    </source>
</evidence>
<dbReference type="PANTHER" id="PTHR33992">
    <property type="entry name" value="RIBONUCLEASE P PROTEIN COMPONENT"/>
    <property type="match status" value="1"/>
</dbReference>
<keyword evidence="3 7" id="KW-0540">Nuclease</keyword>
<evidence type="ECO:0000313" key="10">
    <source>
        <dbReference type="Proteomes" id="UP000054010"/>
    </source>
</evidence>
<comment type="similarity">
    <text evidence="7">Belongs to the RnpA family.</text>
</comment>
<dbReference type="GO" id="GO:0042781">
    <property type="term" value="F:3'-tRNA processing endoribonuclease activity"/>
    <property type="evidence" value="ECO:0007669"/>
    <property type="project" value="TreeGrafter"/>
</dbReference>
<sequence length="150" mass="17019">MYGAATAKSVTRLGGGERIALPPPHFGHATMKRAYRLRRPDQFRRARREGRTFATPLLLLNLVAGRQRRTRCGFVVAKQIGGAVQRNRAKRRLREVMRLALPQITPGYDLVLVVRSADVIEMPFITLQTAVEELLRRAQVWRTPSPLEHA</sequence>
<dbReference type="EC" id="3.1.26.5" evidence="7 8"/>
<dbReference type="InterPro" id="IPR014721">
    <property type="entry name" value="Ribsml_uS5_D2-typ_fold_subgr"/>
</dbReference>
<dbReference type="AlphaFoldDB" id="E1IA93"/>
<evidence type="ECO:0000256" key="1">
    <source>
        <dbReference type="ARBA" id="ARBA00002663"/>
    </source>
</evidence>
<dbReference type="HOGENOM" id="CLU_117179_9_0_0"/>
<protein>
    <recommendedName>
        <fullName evidence="7 8">Ribonuclease P protein component</fullName>
        <shortName evidence="7">RNase P protein</shortName>
        <shortName evidence="7">RNaseP protein</shortName>
        <ecNumber evidence="7 8">3.1.26.5</ecNumber>
    </recommendedName>
    <alternativeName>
        <fullName evidence="7">Protein C5</fullName>
    </alternativeName>
</protein>
<dbReference type="GO" id="GO:0001682">
    <property type="term" value="P:tRNA 5'-leader removal"/>
    <property type="evidence" value="ECO:0007669"/>
    <property type="project" value="UniProtKB-UniRule"/>
</dbReference>
<dbReference type="InterPro" id="IPR000100">
    <property type="entry name" value="RNase_P"/>
</dbReference>
<dbReference type="NCBIfam" id="TIGR00188">
    <property type="entry name" value="rnpA"/>
    <property type="match status" value="1"/>
</dbReference>
<evidence type="ECO:0000256" key="5">
    <source>
        <dbReference type="ARBA" id="ARBA00022801"/>
    </source>
</evidence>
<keyword evidence="2 7" id="KW-0819">tRNA processing</keyword>
<proteinExistence type="inferred from homology"/>
<name>E1IA93_9CHLR</name>
<dbReference type="Proteomes" id="UP000054010">
    <property type="component" value="Unassembled WGS sequence"/>
</dbReference>